<dbReference type="EMBL" id="VSSQ01136673">
    <property type="protein sequence ID" value="MPN60871.1"/>
    <property type="molecule type" value="Genomic_DNA"/>
</dbReference>
<sequence>MDSNASLISKIIQALELNVKKTFSEQISINKSTLDLAFDYAVAGMITVYQKWFNSDRTQSIEDISKSLSIIISTGVNGLLDSGI</sequence>
<name>A0A645JB69_9ZZZZ</name>
<reference evidence="2" key="1">
    <citation type="submission" date="2019-08" db="EMBL/GenBank/DDBJ databases">
        <authorList>
            <person name="Kucharzyk K."/>
            <person name="Murdoch R.W."/>
            <person name="Higgins S."/>
            <person name="Loffler F."/>
        </authorList>
    </citation>
    <scope>NUCLEOTIDE SEQUENCE</scope>
</reference>
<feature type="domain" description="Transcriptional regulator TetR C-terminal Firmicutes type" evidence="1">
    <location>
        <begin position="8"/>
        <end position="73"/>
    </location>
</feature>
<accession>A0A645JB69</accession>
<dbReference type="Pfam" id="PF14278">
    <property type="entry name" value="TetR_C_8"/>
    <property type="match status" value="1"/>
</dbReference>
<comment type="caution">
    <text evidence="2">The sequence shown here is derived from an EMBL/GenBank/DDBJ whole genome shotgun (WGS) entry which is preliminary data.</text>
</comment>
<evidence type="ECO:0000259" key="1">
    <source>
        <dbReference type="Pfam" id="PF14278"/>
    </source>
</evidence>
<protein>
    <recommendedName>
        <fullName evidence="1">Transcriptional regulator TetR C-terminal Firmicutes type domain-containing protein</fullName>
    </recommendedName>
</protein>
<evidence type="ECO:0000313" key="2">
    <source>
        <dbReference type="EMBL" id="MPN60871.1"/>
    </source>
</evidence>
<dbReference type="InterPro" id="IPR039532">
    <property type="entry name" value="TetR_C_Firmicutes"/>
</dbReference>
<dbReference type="AlphaFoldDB" id="A0A645JB69"/>
<gene>
    <name evidence="2" type="ORF">SDC9_208604</name>
</gene>
<proteinExistence type="predicted"/>
<dbReference type="Gene3D" id="1.10.357.10">
    <property type="entry name" value="Tetracycline Repressor, domain 2"/>
    <property type="match status" value="1"/>
</dbReference>
<organism evidence="2">
    <name type="scientific">bioreactor metagenome</name>
    <dbReference type="NCBI Taxonomy" id="1076179"/>
    <lineage>
        <taxon>unclassified sequences</taxon>
        <taxon>metagenomes</taxon>
        <taxon>ecological metagenomes</taxon>
    </lineage>
</organism>